<dbReference type="AlphaFoldDB" id="A0A1Y1I502"/>
<dbReference type="Pfam" id="PF07722">
    <property type="entry name" value="Peptidase_C26"/>
    <property type="match status" value="1"/>
</dbReference>
<evidence type="ECO:0000256" key="9">
    <source>
        <dbReference type="PROSITE-ProRule" id="PRU00607"/>
    </source>
</evidence>
<keyword evidence="11" id="KW-0315">Glutamine amidotransferase</keyword>
<feature type="active site" evidence="9">
    <location>
        <position position="275"/>
    </location>
</feature>
<dbReference type="InterPro" id="IPR015527">
    <property type="entry name" value="Pept_C26_g-glut_hydrolase"/>
</dbReference>
<dbReference type="GO" id="GO:0034722">
    <property type="term" value="F:gamma-glutamyl-peptidase activity"/>
    <property type="evidence" value="ECO:0000318"/>
    <property type="project" value="GO_Central"/>
</dbReference>
<feature type="signal peptide" evidence="10">
    <location>
        <begin position="1"/>
        <end position="26"/>
    </location>
</feature>
<evidence type="ECO:0000256" key="4">
    <source>
        <dbReference type="ARBA" id="ARBA00022525"/>
    </source>
</evidence>
<evidence type="ECO:0000313" key="12">
    <source>
        <dbReference type="Proteomes" id="UP000054558"/>
    </source>
</evidence>
<dbReference type="EC" id="3.4.19.9" evidence="3 9"/>
<gene>
    <name evidence="11" type="ORF">KFL_001810210</name>
</gene>
<evidence type="ECO:0000256" key="7">
    <source>
        <dbReference type="ARBA" id="ARBA00051589"/>
    </source>
</evidence>
<dbReference type="PROSITE" id="PS51275">
    <property type="entry name" value="PEPTIDASE_C26_GGH"/>
    <property type="match status" value="1"/>
</dbReference>
<keyword evidence="11" id="KW-0808">Transferase</keyword>
<accession>A0A1Y1I502</accession>
<dbReference type="OrthoDB" id="64220at2759"/>
<evidence type="ECO:0000256" key="1">
    <source>
        <dbReference type="ARBA" id="ARBA00004239"/>
    </source>
</evidence>
<keyword evidence="12" id="KW-1185">Reference proteome</keyword>
<feature type="chain" id="PRO_5012982593" description="folate gamma-glutamyl hydrolase" evidence="10">
    <location>
        <begin position="27"/>
        <end position="366"/>
    </location>
</feature>
<organism evidence="11 12">
    <name type="scientific">Klebsormidium nitens</name>
    <name type="common">Green alga</name>
    <name type="synonym">Ulothrix nitens</name>
    <dbReference type="NCBI Taxonomy" id="105231"/>
    <lineage>
        <taxon>Eukaryota</taxon>
        <taxon>Viridiplantae</taxon>
        <taxon>Streptophyta</taxon>
        <taxon>Klebsormidiophyceae</taxon>
        <taxon>Klebsormidiales</taxon>
        <taxon>Klebsormidiaceae</taxon>
        <taxon>Klebsormidium</taxon>
    </lineage>
</organism>
<comment type="subcellular location">
    <subcellularLocation>
        <location evidence="1">Secreted</location>
        <location evidence="1">Extracellular space</location>
    </subcellularLocation>
</comment>
<dbReference type="Gene3D" id="3.40.50.880">
    <property type="match status" value="1"/>
</dbReference>
<dbReference type="Proteomes" id="UP000054558">
    <property type="component" value="Unassembled WGS sequence"/>
</dbReference>
<dbReference type="OMA" id="CHEDIDH"/>
<protein>
    <recommendedName>
        <fullName evidence="3 9">folate gamma-glutamyl hydrolase</fullName>
        <ecNumber evidence="3 9">3.4.19.9</ecNumber>
    </recommendedName>
</protein>
<evidence type="ECO:0000256" key="5">
    <source>
        <dbReference type="ARBA" id="ARBA00022729"/>
    </source>
</evidence>
<feature type="active site" description="Proton donor" evidence="8">
    <location>
        <position position="275"/>
    </location>
</feature>
<evidence type="ECO:0000313" key="11">
    <source>
        <dbReference type="EMBL" id="GAQ84241.1"/>
    </source>
</evidence>
<reference evidence="11 12" key="1">
    <citation type="journal article" date="2014" name="Nat. Commun.">
        <title>Klebsormidium flaccidum genome reveals primary factors for plant terrestrial adaptation.</title>
        <authorList>
            <person name="Hori K."/>
            <person name="Maruyama F."/>
            <person name="Fujisawa T."/>
            <person name="Togashi T."/>
            <person name="Yamamoto N."/>
            <person name="Seo M."/>
            <person name="Sato S."/>
            <person name="Yamada T."/>
            <person name="Mori H."/>
            <person name="Tajima N."/>
            <person name="Moriyama T."/>
            <person name="Ikeuchi M."/>
            <person name="Watanabe M."/>
            <person name="Wada H."/>
            <person name="Kobayashi K."/>
            <person name="Saito M."/>
            <person name="Masuda T."/>
            <person name="Sasaki-Sekimoto Y."/>
            <person name="Mashiguchi K."/>
            <person name="Awai K."/>
            <person name="Shimojima M."/>
            <person name="Masuda S."/>
            <person name="Iwai M."/>
            <person name="Nobusawa T."/>
            <person name="Narise T."/>
            <person name="Kondo S."/>
            <person name="Saito H."/>
            <person name="Sato R."/>
            <person name="Murakawa M."/>
            <person name="Ihara Y."/>
            <person name="Oshima-Yamada Y."/>
            <person name="Ohtaka K."/>
            <person name="Satoh M."/>
            <person name="Sonobe K."/>
            <person name="Ishii M."/>
            <person name="Ohtani R."/>
            <person name="Kanamori-Sato M."/>
            <person name="Honoki R."/>
            <person name="Miyazaki D."/>
            <person name="Mochizuki H."/>
            <person name="Umetsu J."/>
            <person name="Higashi K."/>
            <person name="Shibata D."/>
            <person name="Kamiya Y."/>
            <person name="Sato N."/>
            <person name="Nakamura Y."/>
            <person name="Tabata S."/>
            <person name="Ida S."/>
            <person name="Kurokawa K."/>
            <person name="Ohta H."/>
        </authorList>
    </citation>
    <scope>NUCLEOTIDE SEQUENCE [LARGE SCALE GENOMIC DNA]</scope>
    <source>
        <strain evidence="11 12">NIES-2285</strain>
    </source>
</reference>
<keyword evidence="6 9" id="KW-0378">Hydrolase</keyword>
<proteinExistence type="inferred from homology"/>
<sequence>MEGNGQAKLCLFLVLFACCTLFVVDARPFGLASILNLPGSAATSEQPVLNNRPLIGILSQPGDGDGGEVVHKDEEAKYNTSYIAASYVKFVETGGARAVPIKYDASDEELERIFKSINGLVIPGGGADLHLNTTIMHAVSKLLQLAIDANDRGDYFPVHGTCMGFEALSIWVTQDDDVLEKFVADGIPGPLNFVSKEARHGSMFRAMSNKLKDKLEVMPLGMENHDFGLSPAKMVSNGALSNFFRMLTTTPDQNGKVYVSSVEARHYPIYGTQWHPEKNVWEWHAPAIPHSEDAVLLTQATANFLVSEARKSGHRPASVQEEHELLIYNYQPYYSGKDEKGYFDQVYIFDAPPGSIAQGKADANNA</sequence>
<dbReference type="PROSITE" id="PS51273">
    <property type="entry name" value="GATASE_TYPE_1"/>
    <property type="match status" value="1"/>
</dbReference>
<evidence type="ECO:0000256" key="3">
    <source>
        <dbReference type="ARBA" id="ARBA00012886"/>
    </source>
</evidence>
<evidence type="ECO:0000256" key="6">
    <source>
        <dbReference type="ARBA" id="ARBA00022801"/>
    </source>
</evidence>
<keyword evidence="4" id="KW-0964">Secreted</keyword>
<name>A0A1Y1I502_KLENI</name>
<dbReference type="GO" id="GO:0005576">
    <property type="term" value="C:extracellular region"/>
    <property type="evidence" value="ECO:0007669"/>
    <property type="project" value="UniProtKB-SubCell"/>
</dbReference>
<dbReference type="EMBL" id="DF237130">
    <property type="protein sequence ID" value="GAQ84241.1"/>
    <property type="molecule type" value="Genomic_DNA"/>
</dbReference>
<dbReference type="PANTHER" id="PTHR11315">
    <property type="entry name" value="PROTEASE FAMILY C26 GAMMA-GLUTAMYL HYDROLASE"/>
    <property type="match status" value="1"/>
</dbReference>
<evidence type="ECO:0000256" key="10">
    <source>
        <dbReference type="SAM" id="SignalP"/>
    </source>
</evidence>
<dbReference type="GO" id="GO:0016740">
    <property type="term" value="F:transferase activity"/>
    <property type="evidence" value="ECO:0007669"/>
    <property type="project" value="UniProtKB-KW"/>
</dbReference>
<dbReference type="GO" id="GO:0005773">
    <property type="term" value="C:vacuole"/>
    <property type="evidence" value="ECO:0000318"/>
    <property type="project" value="GO_Central"/>
</dbReference>
<dbReference type="FunFam" id="3.40.50.880:FF:000024">
    <property type="entry name" value="Folate gamma-glutamyl hydrolase"/>
    <property type="match status" value="1"/>
</dbReference>
<feature type="active site" description="Nucleophile" evidence="8 9">
    <location>
        <position position="162"/>
    </location>
</feature>
<dbReference type="SUPFAM" id="SSF52317">
    <property type="entry name" value="Class I glutamine amidotransferase-like"/>
    <property type="match status" value="1"/>
</dbReference>
<evidence type="ECO:0000256" key="2">
    <source>
        <dbReference type="ARBA" id="ARBA00011083"/>
    </source>
</evidence>
<dbReference type="STRING" id="105231.A0A1Y1I502"/>
<dbReference type="GO" id="GO:0046900">
    <property type="term" value="P:tetrahydrofolylpolyglutamate metabolic process"/>
    <property type="evidence" value="ECO:0000318"/>
    <property type="project" value="GO_Central"/>
</dbReference>
<comment type="catalytic activity">
    <reaction evidence="7 9">
        <text>(6S)-5,6,7,8-tetrahydrofolyl-(gamma-L-Glu)(n) + (n-1) H2O = (6S)-5,6,7,8-tetrahydrofolate + (n-1) L-glutamate</text>
        <dbReference type="Rhea" id="RHEA:56784"/>
        <dbReference type="Rhea" id="RHEA-COMP:14738"/>
        <dbReference type="ChEBI" id="CHEBI:15377"/>
        <dbReference type="ChEBI" id="CHEBI:29985"/>
        <dbReference type="ChEBI" id="CHEBI:57453"/>
        <dbReference type="ChEBI" id="CHEBI:141005"/>
        <dbReference type="EC" id="3.4.19.9"/>
    </reaction>
</comment>
<dbReference type="InterPro" id="IPR011697">
    <property type="entry name" value="Peptidase_C26"/>
</dbReference>
<dbReference type="InterPro" id="IPR029062">
    <property type="entry name" value="Class_I_gatase-like"/>
</dbReference>
<comment type="similarity">
    <text evidence="2">Belongs to the peptidase C26 family.</text>
</comment>
<keyword evidence="5 10" id="KW-0732">Signal</keyword>
<dbReference type="PANTHER" id="PTHR11315:SF0">
    <property type="entry name" value="FOLATE GAMMA-GLUTAMYL HYDROLASE"/>
    <property type="match status" value="1"/>
</dbReference>
<evidence type="ECO:0000256" key="8">
    <source>
        <dbReference type="PIRSR" id="PIRSR615527-1"/>
    </source>
</evidence>